<name>A0ACB1APZ9_MELEN</name>
<protein>
    <submittedName>
        <fullName evidence="1">Uncharacterized protein</fullName>
    </submittedName>
</protein>
<gene>
    <name evidence="1" type="ORF">MENTE1834_LOCUS41588</name>
</gene>
<reference evidence="1" key="1">
    <citation type="submission" date="2023-11" db="EMBL/GenBank/DDBJ databases">
        <authorList>
            <person name="Poullet M."/>
        </authorList>
    </citation>
    <scope>NUCLEOTIDE SEQUENCE</scope>
    <source>
        <strain evidence="1">E1834</strain>
    </source>
</reference>
<organism evidence="1 2">
    <name type="scientific">Meloidogyne enterolobii</name>
    <name type="common">Root-knot nematode worm</name>
    <name type="synonym">Meloidogyne mayaguensis</name>
    <dbReference type="NCBI Taxonomy" id="390850"/>
    <lineage>
        <taxon>Eukaryota</taxon>
        <taxon>Metazoa</taxon>
        <taxon>Ecdysozoa</taxon>
        <taxon>Nematoda</taxon>
        <taxon>Chromadorea</taxon>
        <taxon>Rhabditida</taxon>
        <taxon>Tylenchina</taxon>
        <taxon>Tylenchomorpha</taxon>
        <taxon>Tylenchoidea</taxon>
        <taxon>Meloidogynidae</taxon>
        <taxon>Meloidogyninae</taxon>
        <taxon>Meloidogyne</taxon>
    </lineage>
</organism>
<proteinExistence type="predicted"/>
<accession>A0ACB1APZ9</accession>
<dbReference type="EMBL" id="CAVMJV010000103">
    <property type="protein sequence ID" value="CAK5098379.1"/>
    <property type="molecule type" value="Genomic_DNA"/>
</dbReference>
<evidence type="ECO:0000313" key="2">
    <source>
        <dbReference type="Proteomes" id="UP001497535"/>
    </source>
</evidence>
<evidence type="ECO:0000313" key="1">
    <source>
        <dbReference type="EMBL" id="CAK5098379.1"/>
    </source>
</evidence>
<keyword evidence="2" id="KW-1185">Reference proteome</keyword>
<sequence>MYINLFLLFMKKIFLKEAPLSLCTANFPPPPPSPTNFPLNFLPFFAFPSFFSYLHAFPV</sequence>
<dbReference type="Proteomes" id="UP001497535">
    <property type="component" value="Unassembled WGS sequence"/>
</dbReference>
<comment type="caution">
    <text evidence="1">The sequence shown here is derived from an EMBL/GenBank/DDBJ whole genome shotgun (WGS) entry which is preliminary data.</text>
</comment>